<feature type="region of interest" description="Disordered" evidence="2">
    <location>
        <begin position="1"/>
        <end position="43"/>
    </location>
</feature>
<dbReference type="GeneID" id="10822057"/>
<dbReference type="AlphaFoldDB" id="F7XPQ4"/>
<dbReference type="InterPro" id="IPR027417">
    <property type="entry name" value="P-loop_NTPase"/>
</dbReference>
<dbReference type="OrthoDB" id="33500at2157"/>
<dbReference type="Gene3D" id="3.30.450.380">
    <property type="match status" value="1"/>
</dbReference>
<feature type="domain" description="Bacterial type II secretion system protein E" evidence="3">
    <location>
        <begin position="280"/>
        <end position="548"/>
    </location>
</feature>
<name>F7XPQ4_METZD</name>
<evidence type="ECO:0000256" key="2">
    <source>
        <dbReference type="SAM" id="MobiDB-lite"/>
    </source>
</evidence>
<dbReference type="RefSeq" id="WP_013897763.1">
    <property type="nucleotide sequence ID" value="NC_015676.1"/>
</dbReference>
<dbReference type="Gene3D" id="3.40.50.300">
    <property type="entry name" value="P-loop containing nucleotide triphosphate hydrolases"/>
    <property type="match status" value="1"/>
</dbReference>
<feature type="domain" description="PilB3-like N-terminal" evidence="4">
    <location>
        <begin position="108"/>
        <end position="180"/>
    </location>
</feature>
<dbReference type="HOGENOM" id="CLU_005379_2_1_2"/>
<proteinExistence type="inferred from homology"/>
<sequence length="638" mass="74266">MKSRDKEKVEDAETSLNKQNDNDYVEDTVSGNKNNTSATSPEYISGTVSTKLPSFIYGHKFLDDISEYEGLEYLKNTDYPLQLKNRLDQKRQDIFQKPYNDPDYEENKSYYKKILEIFQKKDFVDEKYSYIKHGPLVDFTIPGSTTYKEISIYPVNPPYSYVRIVYEPKKHEYQYHVIEPILTEKEKELFYFLQKRLAENLNLKLDNYNEKKSGFQLREHIDHLLNNYKIALLPKNRERIIYYMIRDFVEYDRIDPMMKDPNLEDISCDGPGAQIYVYHVNYGSIVSNVSFENDDELDSFVIKVAQLCDKHISIANPLLDATLPDGSRVQLTLGREVTSLGSNFTIRRFKENPMIPSELVDNNTFSTEMMTYFWFAINSNNSIIFAGGTASGKTTSMNAVSMFINPEMKIVSIEDTRELNLHHPNWIPTVTRQSFAGEDRGSIEMYELLKAALRQRPEYIIVGEVRGSEAYVLFQAMSTGHTTLSTIHADSVTSVIHRLENPPINIPRIMIQALKVVAILEKVNVSDKRVRRCTSITEIVGLDPRTGELLTNDVFIWNSKKDTFQYTGKSYIFDNIMQNMSLTEQEMNKEIMNRQHVLQWISMRSIKDYTEFSKIIVEYTRESEKIMERIQKDLEVYD</sequence>
<dbReference type="InterPro" id="IPR001482">
    <property type="entry name" value="T2SS/T4SS_dom"/>
</dbReference>
<dbReference type="STRING" id="679901.Mzhil_0450"/>
<dbReference type="InterPro" id="IPR050921">
    <property type="entry name" value="T4SS_GSP_E_ATPase"/>
</dbReference>
<comment type="similarity">
    <text evidence="1">Belongs to the GSP E family.</text>
</comment>
<evidence type="ECO:0000256" key="1">
    <source>
        <dbReference type="ARBA" id="ARBA00006611"/>
    </source>
</evidence>
<feature type="compositionally biased region" description="Basic and acidic residues" evidence="2">
    <location>
        <begin position="1"/>
        <end position="11"/>
    </location>
</feature>
<keyword evidence="6" id="KW-1185">Reference proteome</keyword>
<dbReference type="CDD" id="cd01130">
    <property type="entry name" value="VirB11-like_ATPase"/>
    <property type="match status" value="1"/>
</dbReference>
<dbReference type="InterPro" id="IPR056570">
    <property type="entry name" value="PilB3-like_N"/>
</dbReference>
<accession>F7XPQ4</accession>
<dbReference type="KEGG" id="mzh:Mzhil_0450"/>
<dbReference type="GO" id="GO:0016887">
    <property type="term" value="F:ATP hydrolysis activity"/>
    <property type="evidence" value="ECO:0007669"/>
    <property type="project" value="InterPro"/>
</dbReference>
<dbReference type="Pfam" id="PF23990">
    <property type="entry name" value="PilB3_N"/>
    <property type="match status" value="1"/>
</dbReference>
<dbReference type="Proteomes" id="UP000006622">
    <property type="component" value="Chromosome"/>
</dbReference>
<dbReference type="PANTHER" id="PTHR30486:SF6">
    <property type="entry name" value="TYPE IV PILUS RETRACTATION ATPASE PILT"/>
    <property type="match status" value="1"/>
</dbReference>
<evidence type="ECO:0000259" key="4">
    <source>
        <dbReference type="Pfam" id="PF23990"/>
    </source>
</evidence>
<dbReference type="EMBL" id="CP002101">
    <property type="protein sequence ID" value="AEH60324.1"/>
    <property type="molecule type" value="Genomic_DNA"/>
</dbReference>
<feature type="compositionally biased region" description="Polar residues" evidence="2">
    <location>
        <begin position="29"/>
        <end position="43"/>
    </location>
</feature>
<organism evidence="5 6">
    <name type="scientific">Methanosalsum zhilinae (strain DSM 4017 / NBRC 107636 / OCM 62 / WeN5)</name>
    <name type="common">Methanohalophilus zhilinae</name>
    <dbReference type="NCBI Taxonomy" id="679901"/>
    <lineage>
        <taxon>Archaea</taxon>
        <taxon>Methanobacteriati</taxon>
        <taxon>Methanobacteriota</taxon>
        <taxon>Stenosarchaea group</taxon>
        <taxon>Methanomicrobia</taxon>
        <taxon>Methanosarcinales</taxon>
        <taxon>Methanosarcinaceae</taxon>
        <taxon>Methanosalsum</taxon>
    </lineage>
</organism>
<evidence type="ECO:0000259" key="3">
    <source>
        <dbReference type="Pfam" id="PF00437"/>
    </source>
</evidence>
<gene>
    <name evidence="5" type="ordered locus">Mzhil_0450</name>
</gene>
<dbReference type="PANTHER" id="PTHR30486">
    <property type="entry name" value="TWITCHING MOTILITY PROTEIN PILT"/>
    <property type="match status" value="1"/>
</dbReference>
<dbReference type="Pfam" id="PF00437">
    <property type="entry name" value="T2SSE"/>
    <property type="match status" value="1"/>
</dbReference>
<evidence type="ECO:0000313" key="5">
    <source>
        <dbReference type="EMBL" id="AEH60324.1"/>
    </source>
</evidence>
<reference evidence="5 6" key="1">
    <citation type="submission" date="2010-07" db="EMBL/GenBank/DDBJ databases">
        <title>The complete genome of Methanosalsum zhilinae DSM 4017.</title>
        <authorList>
            <consortium name="US DOE Joint Genome Institute (JGI-PGF)"/>
            <person name="Lucas S."/>
            <person name="Copeland A."/>
            <person name="Lapidus A."/>
            <person name="Glavina del Rio T."/>
            <person name="Dalin E."/>
            <person name="Tice H."/>
            <person name="Bruce D."/>
            <person name="Goodwin L."/>
            <person name="Pitluck S."/>
            <person name="Kyrpides N."/>
            <person name="Mavromatis K."/>
            <person name="Ovchinnikova G."/>
            <person name="Daligault H."/>
            <person name="Detter J.C."/>
            <person name="Han C."/>
            <person name="Tapia R."/>
            <person name="Larimer F."/>
            <person name="Land M."/>
            <person name="Hauser L."/>
            <person name="Markowitz V."/>
            <person name="Cheng J.-F."/>
            <person name="Hugenholtz P."/>
            <person name="Woyke T."/>
            <person name="Wu D."/>
            <person name="Spring S."/>
            <person name="Schueler E."/>
            <person name="Brambilla E."/>
            <person name="Klenk H.-P."/>
            <person name="Eisen J.A."/>
        </authorList>
    </citation>
    <scope>NUCLEOTIDE SEQUENCE [LARGE SCALE GENOMIC DNA]</scope>
    <source>
        <strain evidence="6">DSM 4017 / NBRC 107636 / OCM 62 / WeN5</strain>
    </source>
</reference>
<dbReference type="SUPFAM" id="SSF52540">
    <property type="entry name" value="P-loop containing nucleoside triphosphate hydrolases"/>
    <property type="match status" value="1"/>
</dbReference>
<protein>
    <submittedName>
        <fullName evidence="5">Type II secretion system protein E</fullName>
    </submittedName>
</protein>
<evidence type="ECO:0000313" key="6">
    <source>
        <dbReference type="Proteomes" id="UP000006622"/>
    </source>
</evidence>